<feature type="region of interest" description="Disordered" evidence="1">
    <location>
        <begin position="61"/>
        <end position="92"/>
    </location>
</feature>
<accession>A0A061AMF7</accession>
<evidence type="ECO:0000313" key="2">
    <source>
        <dbReference type="EMBL" id="CDR35891.1"/>
    </source>
</evidence>
<proteinExistence type="predicted"/>
<gene>
    <name evidence="2" type="ORF">RHTO0S_01e09516g</name>
</gene>
<dbReference type="AlphaFoldDB" id="A0A061AMF7"/>
<name>A0A061AMF7_RHOTO</name>
<reference evidence="2" key="1">
    <citation type="journal article" date="2014" name="Genome Announc.">
        <title>Draft genome sequence of Rhodosporidium toruloides CECT1137, an oleaginous yeast of biotechnological interest.</title>
        <authorList>
            <person name="Morin N."/>
            <person name="Calcas X."/>
            <person name="Devillers H."/>
            <person name="Durrens P."/>
            <person name="Sherman D.J."/>
            <person name="Nicaud J.-M."/>
            <person name="Neuveglise C."/>
        </authorList>
    </citation>
    <scope>NUCLEOTIDE SEQUENCE</scope>
    <source>
        <strain evidence="2">CECT1137</strain>
    </source>
</reference>
<dbReference type="EMBL" id="LK052936">
    <property type="protein sequence ID" value="CDR35891.1"/>
    <property type="molecule type" value="Genomic_DNA"/>
</dbReference>
<protein>
    <submittedName>
        <fullName evidence="2">RHTO0S01e09516g1_1</fullName>
    </submittedName>
</protein>
<organism evidence="2">
    <name type="scientific">Rhodotorula toruloides</name>
    <name type="common">Yeast</name>
    <name type="synonym">Rhodosporidium toruloides</name>
    <dbReference type="NCBI Taxonomy" id="5286"/>
    <lineage>
        <taxon>Eukaryota</taxon>
        <taxon>Fungi</taxon>
        <taxon>Dikarya</taxon>
        <taxon>Basidiomycota</taxon>
        <taxon>Pucciniomycotina</taxon>
        <taxon>Microbotryomycetes</taxon>
        <taxon>Sporidiobolales</taxon>
        <taxon>Sporidiobolaceae</taxon>
        <taxon>Rhodotorula</taxon>
    </lineage>
</organism>
<evidence type="ECO:0000256" key="1">
    <source>
        <dbReference type="SAM" id="MobiDB-lite"/>
    </source>
</evidence>
<sequence>MRDAVRPSHDACTADIAYAPTPRAVSARLPATLTNLDHLRFPFSRAPSPPHGFQQAVFVLQDRDQASSRTRKPLARRDGKSLNSTAPPPPPITLRLPPELDRQWLLNRWTPYSSIRAHELGRNTIIPARSRFSPPDETGTGSARPLAATIQACRRARAFAVARLPFSTTSKLTTF</sequence>